<reference evidence="3" key="1">
    <citation type="submission" date="2016-02" db="EMBL/GenBank/DDBJ databases">
        <authorList>
            <person name="Shin S.-K."/>
            <person name="Yi H."/>
            <person name="Kim E."/>
        </authorList>
    </citation>
    <scope>NUCLEOTIDE SEQUENCE [LARGE SCALE GENOMIC DNA]</scope>
    <source>
        <strain evidence="3">LPB0003</strain>
    </source>
</reference>
<evidence type="ECO:0000313" key="2">
    <source>
        <dbReference type="EMBL" id="OBY64288.1"/>
    </source>
</evidence>
<dbReference type="AlphaFoldDB" id="A0A1B8TXF9"/>
<sequence length="134" mass="15662">MFATAKATYFTIRIAQKEFPGIHDQDNKANAFRHALWNILIAKESAKFSSDVEAVLNWTKIITDWHEEFSPNKEMARLMDLHNNQFGRNKFLDLKEKSTETIVISLKNEFTNAVQVKHTSEFKNLENQLVYLEK</sequence>
<protein>
    <recommendedName>
        <fullName evidence="1">DUF6973 domain-containing protein</fullName>
    </recommendedName>
</protein>
<dbReference type="Proteomes" id="UP000092584">
    <property type="component" value="Unassembled WGS sequence"/>
</dbReference>
<proteinExistence type="predicted"/>
<comment type="caution">
    <text evidence="2">The sequence shown here is derived from an EMBL/GenBank/DDBJ whole genome shotgun (WGS) entry which is preliminary data.</text>
</comment>
<feature type="domain" description="DUF6973" evidence="1">
    <location>
        <begin position="2"/>
        <end position="113"/>
    </location>
</feature>
<accession>A0A1B8TXF9</accession>
<evidence type="ECO:0000259" key="1">
    <source>
        <dbReference type="Pfam" id="PF22322"/>
    </source>
</evidence>
<dbReference type="Pfam" id="PF22322">
    <property type="entry name" value="DUF6973"/>
    <property type="match status" value="1"/>
</dbReference>
<organism evidence="2 3">
    <name type="scientific">Polaribacter vadi</name>
    <dbReference type="NCBI Taxonomy" id="1774273"/>
    <lineage>
        <taxon>Bacteria</taxon>
        <taxon>Pseudomonadati</taxon>
        <taxon>Bacteroidota</taxon>
        <taxon>Flavobacteriia</taxon>
        <taxon>Flavobacteriales</taxon>
        <taxon>Flavobacteriaceae</taxon>
    </lineage>
</organism>
<gene>
    <name evidence="2" type="ORF">LPB3_07810</name>
</gene>
<evidence type="ECO:0000313" key="3">
    <source>
        <dbReference type="Proteomes" id="UP000092584"/>
    </source>
</evidence>
<dbReference type="InterPro" id="IPR054246">
    <property type="entry name" value="DUF6973"/>
</dbReference>
<dbReference type="STRING" id="1774273.LPB03_04685"/>
<name>A0A1B8TXF9_9FLAO</name>
<dbReference type="EMBL" id="LSFM01000022">
    <property type="protein sequence ID" value="OBY64288.1"/>
    <property type="molecule type" value="Genomic_DNA"/>
</dbReference>
<keyword evidence="3" id="KW-1185">Reference proteome</keyword>